<dbReference type="Proteomes" id="UP000293360">
    <property type="component" value="Unassembled WGS sequence"/>
</dbReference>
<name>A0A4Q4T5R8_9PEZI</name>
<gene>
    <name evidence="2" type="ORF">DL764_006924</name>
</gene>
<comment type="caution">
    <text evidence="2">The sequence shown here is derived from an EMBL/GenBank/DDBJ whole genome shotgun (WGS) entry which is preliminary data.</text>
</comment>
<dbReference type="EMBL" id="QJNU01000438">
    <property type="protein sequence ID" value="RYO99042.1"/>
    <property type="molecule type" value="Genomic_DNA"/>
</dbReference>
<keyword evidence="3" id="KW-1185">Reference proteome</keyword>
<evidence type="ECO:0000256" key="1">
    <source>
        <dbReference type="SAM" id="MobiDB-lite"/>
    </source>
</evidence>
<accession>A0A4Q4T5R8</accession>
<sequence>MGSVTTQDTYPDQRTCNDPLGMTLDGRYQIGRFKRDDNYAKVYEVACNSTNAQLEARFYCCNDISERGRRYQQRNQRRLMSRRVFETKWREHIIMVYTTDVMSTMETMNGGEPMESTEPAATAGKEHLVSTAQMTPKTGHKSEQRVEAERRRQYQKRKLIRRKQCLMKETVDPGACFTDFTEFTTFLHLSYFSSLAIREAHPDPAEETIRKCLRTRDLKFRDAEDMEQYLNAKQREITLLIALRNKIPSITQQKKDELSKISRGQESSSEDCSDTQASPKSEPVASAQHNVDIAVNVDATLPNIIYKSQTSYDALMERLPRVQELQAQIREERGVGVEGEQTDLSTESNRRGTQTDDLRSKLYIQIHYHLGYAESPAAVEELSRYQAEAESVPLPRAFALKEEYELLLKFTDTGWSHP</sequence>
<proteinExistence type="predicted"/>
<evidence type="ECO:0000313" key="2">
    <source>
        <dbReference type="EMBL" id="RYO99042.1"/>
    </source>
</evidence>
<dbReference type="OrthoDB" id="4694955at2759"/>
<reference evidence="2 3" key="1">
    <citation type="submission" date="2018-06" db="EMBL/GenBank/DDBJ databases">
        <title>Complete Genomes of Monosporascus.</title>
        <authorList>
            <person name="Robinson A.J."/>
            <person name="Natvig D.O."/>
        </authorList>
    </citation>
    <scope>NUCLEOTIDE SEQUENCE [LARGE SCALE GENOMIC DNA]</scope>
    <source>
        <strain evidence="2 3">CBS 110550</strain>
    </source>
</reference>
<feature type="region of interest" description="Disordered" evidence="1">
    <location>
        <begin position="334"/>
        <end position="356"/>
    </location>
</feature>
<evidence type="ECO:0000313" key="3">
    <source>
        <dbReference type="Proteomes" id="UP000293360"/>
    </source>
</evidence>
<organism evidence="2 3">
    <name type="scientific">Monosporascus ibericus</name>
    <dbReference type="NCBI Taxonomy" id="155417"/>
    <lineage>
        <taxon>Eukaryota</taxon>
        <taxon>Fungi</taxon>
        <taxon>Dikarya</taxon>
        <taxon>Ascomycota</taxon>
        <taxon>Pezizomycotina</taxon>
        <taxon>Sordariomycetes</taxon>
        <taxon>Xylariomycetidae</taxon>
        <taxon>Xylariales</taxon>
        <taxon>Xylariales incertae sedis</taxon>
        <taxon>Monosporascus</taxon>
    </lineage>
</organism>
<feature type="region of interest" description="Disordered" evidence="1">
    <location>
        <begin position="253"/>
        <end position="287"/>
    </location>
</feature>
<protein>
    <submittedName>
        <fullName evidence="2">Uncharacterized protein</fullName>
    </submittedName>
</protein>
<dbReference type="AlphaFoldDB" id="A0A4Q4T5R8"/>